<name>A0A4R2KVI7_9GAMM</name>
<accession>A0A4R2KVI7</accession>
<proteinExistence type="predicted"/>
<dbReference type="OrthoDB" id="479699at2"/>
<dbReference type="RefSeq" id="WP_117316695.1">
    <property type="nucleotide sequence ID" value="NZ_QQSW01000006.1"/>
</dbReference>
<sequence length="312" mass="35261">MSAGFEAAVDTSGHRSALRWRSLEAVAHADGAALRRAIRARSPLVVKDLAEDWPALERWTPERLSARYGDRSVKVYDASFGAPGQDYMASIDTMAFADFLEQTQARGRDLRMFLYNLSNRIPELLDDVYLPDVGLQFSRRFVFSFLGCAGSTTPLHYDIDMGDVLHTVIRGRRRVRLFPPEDAAALYRHPCTVRSYVNLDAPDLDRFPALAFARGYEVVLQPGQTLYMPGGWWHEFHYLEAGMGVSLRSPPLRWTDRVRGVLNLLVTSPVDRLANRCAPQAWYRWKSRRADRIAANYAASASTSTTRLGYEP</sequence>
<dbReference type="InterPro" id="IPR003347">
    <property type="entry name" value="JmjC_dom"/>
</dbReference>
<comment type="caution">
    <text evidence="2">The sequence shown here is derived from an EMBL/GenBank/DDBJ whole genome shotgun (WGS) entry which is preliminary data.</text>
</comment>
<evidence type="ECO:0000313" key="3">
    <source>
        <dbReference type="Proteomes" id="UP000294980"/>
    </source>
</evidence>
<dbReference type="SMART" id="SM00558">
    <property type="entry name" value="JmjC"/>
    <property type="match status" value="1"/>
</dbReference>
<dbReference type="Pfam" id="PF13621">
    <property type="entry name" value="Cupin_8"/>
    <property type="match status" value="1"/>
</dbReference>
<dbReference type="Gene3D" id="2.60.120.650">
    <property type="entry name" value="Cupin"/>
    <property type="match status" value="1"/>
</dbReference>
<dbReference type="EMBL" id="SLWX01000001">
    <property type="protein sequence ID" value="TCO78511.1"/>
    <property type="molecule type" value="Genomic_DNA"/>
</dbReference>
<dbReference type="PANTHER" id="PTHR12461:SF105">
    <property type="entry name" value="HYPOXIA-INDUCIBLE FACTOR 1-ALPHA INHIBITOR"/>
    <property type="match status" value="1"/>
</dbReference>
<evidence type="ECO:0000259" key="1">
    <source>
        <dbReference type="PROSITE" id="PS51184"/>
    </source>
</evidence>
<keyword evidence="3" id="KW-1185">Reference proteome</keyword>
<dbReference type="SUPFAM" id="SSF51197">
    <property type="entry name" value="Clavaminate synthase-like"/>
    <property type="match status" value="1"/>
</dbReference>
<feature type="domain" description="JmjC" evidence="1">
    <location>
        <begin position="110"/>
        <end position="266"/>
    </location>
</feature>
<evidence type="ECO:0000313" key="2">
    <source>
        <dbReference type="EMBL" id="TCO78511.1"/>
    </source>
</evidence>
<protein>
    <submittedName>
        <fullName evidence="2">Cupin-like protein</fullName>
    </submittedName>
</protein>
<dbReference type="PROSITE" id="PS51184">
    <property type="entry name" value="JMJC"/>
    <property type="match status" value="1"/>
</dbReference>
<organism evidence="2 3">
    <name type="scientific">Chromatocurvus halotolerans</name>
    <dbReference type="NCBI Taxonomy" id="1132028"/>
    <lineage>
        <taxon>Bacteria</taxon>
        <taxon>Pseudomonadati</taxon>
        <taxon>Pseudomonadota</taxon>
        <taxon>Gammaproteobacteria</taxon>
        <taxon>Cellvibrionales</taxon>
        <taxon>Halieaceae</taxon>
        <taxon>Chromatocurvus</taxon>
    </lineage>
</organism>
<reference evidence="2 3" key="1">
    <citation type="submission" date="2019-03" db="EMBL/GenBank/DDBJ databases">
        <title>Genomic Encyclopedia of Type Strains, Phase IV (KMG-IV): sequencing the most valuable type-strain genomes for metagenomic binning, comparative biology and taxonomic classification.</title>
        <authorList>
            <person name="Goeker M."/>
        </authorList>
    </citation>
    <scope>NUCLEOTIDE SEQUENCE [LARGE SCALE GENOMIC DNA]</scope>
    <source>
        <strain evidence="2 3">DSM 23344</strain>
    </source>
</reference>
<dbReference type="PANTHER" id="PTHR12461">
    <property type="entry name" value="HYPOXIA-INDUCIBLE FACTOR 1 ALPHA INHIBITOR-RELATED"/>
    <property type="match status" value="1"/>
</dbReference>
<dbReference type="Proteomes" id="UP000294980">
    <property type="component" value="Unassembled WGS sequence"/>
</dbReference>
<dbReference type="InterPro" id="IPR041667">
    <property type="entry name" value="Cupin_8"/>
</dbReference>
<dbReference type="AlphaFoldDB" id="A0A4R2KVI7"/>
<gene>
    <name evidence="2" type="ORF">EV688_101328</name>
</gene>